<protein>
    <recommendedName>
        <fullName evidence="4">4-hydroxy-7-methoxy-3-oxo-3,4-dihydro-2H-1,4-benzoxazin-2-yl glucosidebeta-D-glucosidase</fullName>
    </recommendedName>
</protein>
<dbReference type="GO" id="GO:0005975">
    <property type="term" value="P:carbohydrate metabolic process"/>
    <property type="evidence" value="ECO:0007669"/>
    <property type="project" value="InterPro"/>
</dbReference>
<dbReference type="InterPro" id="IPR001360">
    <property type="entry name" value="Glyco_hydro_1"/>
</dbReference>
<sequence>MDVERVDFLKKYIASTLKAIRDGANVKGYSVWALMDLYEIFGGYKAYFGLIRVDFWDKRRQRQPRLSAYWYSDFLKKNASIQVESGAATTTYHAQI</sequence>
<accession>A0A368QJE0</accession>
<dbReference type="GO" id="GO:0008422">
    <property type="term" value="F:beta-glucosidase activity"/>
    <property type="evidence" value="ECO:0007669"/>
    <property type="project" value="UniProtKB-ARBA"/>
</dbReference>
<reference evidence="3" key="1">
    <citation type="journal article" date="2012" name="Nat. Biotechnol.">
        <title>Reference genome sequence of the model plant Setaria.</title>
        <authorList>
            <person name="Bennetzen J.L."/>
            <person name="Schmutz J."/>
            <person name="Wang H."/>
            <person name="Percifield R."/>
            <person name="Hawkins J."/>
            <person name="Pontaroli A.C."/>
            <person name="Estep M."/>
            <person name="Feng L."/>
            <person name="Vaughn J.N."/>
            <person name="Grimwood J."/>
            <person name="Jenkins J."/>
            <person name="Barry K."/>
            <person name="Lindquist E."/>
            <person name="Hellsten U."/>
            <person name="Deshpande S."/>
            <person name="Wang X."/>
            <person name="Wu X."/>
            <person name="Mitros T."/>
            <person name="Triplett J."/>
            <person name="Yang X."/>
            <person name="Ye C.Y."/>
            <person name="Mauro-Herrera M."/>
            <person name="Wang L."/>
            <person name="Li P."/>
            <person name="Sharma M."/>
            <person name="Sharma R."/>
            <person name="Ronald P.C."/>
            <person name="Panaud O."/>
            <person name="Kellogg E.A."/>
            <person name="Brutnell T.P."/>
            <person name="Doust A.N."/>
            <person name="Tuskan G.A."/>
            <person name="Rokhsar D."/>
            <person name="Devos K.M."/>
        </authorList>
    </citation>
    <scope>NUCLEOTIDE SEQUENCE [LARGE SCALE GENOMIC DNA]</scope>
    <source>
        <strain evidence="3">Yugu1</strain>
    </source>
</reference>
<dbReference type="EMBL" id="CM003530">
    <property type="protein sequence ID" value="RCV18061.1"/>
    <property type="molecule type" value="Genomic_DNA"/>
</dbReference>
<proteinExistence type="inferred from homology"/>
<dbReference type="STRING" id="4555.A0A368QJE0"/>
<evidence type="ECO:0000256" key="1">
    <source>
        <dbReference type="ARBA" id="ARBA00010838"/>
    </source>
</evidence>
<dbReference type="PANTHER" id="PTHR10353">
    <property type="entry name" value="GLYCOSYL HYDROLASE"/>
    <property type="match status" value="1"/>
</dbReference>
<name>A0A368QJE0_SETIT</name>
<dbReference type="SUPFAM" id="SSF51445">
    <property type="entry name" value="(Trans)glycosidases"/>
    <property type="match status" value="1"/>
</dbReference>
<dbReference type="AlphaFoldDB" id="A0A368QJE0"/>
<dbReference type="OrthoDB" id="65569at2759"/>
<evidence type="ECO:0000313" key="3">
    <source>
        <dbReference type="EMBL" id="RCV18061.1"/>
    </source>
</evidence>
<dbReference type="PANTHER" id="PTHR10353:SF204">
    <property type="entry name" value="BETA-GLUCOSIDASE 20"/>
    <property type="match status" value="1"/>
</dbReference>
<comment type="similarity">
    <text evidence="1 2">Belongs to the glycosyl hydrolase 1 family.</text>
</comment>
<gene>
    <name evidence="3" type="ORF">SETIT_3G270200v2</name>
</gene>
<evidence type="ECO:0008006" key="4">
    <source>
        <dbReference type="Google" id="ProtNLM"/>
    </source>
</evidence>
<dbReference type="Pfam" id="PF00232">
    <property type="entry name" value="Glyco_hydro_1"/>
    <property type="match status" value="1"/>
</dbReference>
<dbReference type="InterPro" id="IPR017853">
    <property type="entry name" value="GH"/>
</dbReference>
<evidence type="ECO:0000256" key="2">
    <source>
        <dbReference type="RuleBase" id="RU003690"/>
    </source>
</evidence>
<dbReference type="Gene3D" id="3.20.20.80">
    <property type="entry name" value="Glycosidases"/>
    <property type="match status" value="1"/>
</dbReference>
<reference evidence="3" key="2">
    <citation type="submission" date="2015-07" db="EMBL/GenBank/DDBJ databases">
        <authorList>
            <person name="Noorani M."/>
        </authorList>
    </citation>
    <scope>NUCLEOTIDE SEQUENCE</scope>
    <source>
        <strain evidence="3">Yugu1</strain>
    </source>
</reference>
<dbReference type="PRINTS" id="PR00131">
    <property type="entry name" value="GLHYDRLASE1"/>
</dbReference>
<organism evidence="3">
    <name type="scientific">Setaria italica</name>
    <name type="common">Foxtail millet</name>
    <name type="synonym">Panicum italicum</name>
    <dbReference type="NCBI Taxonomy" id="4555"/>
    <lineage>
        <taxon>Eukaryota</taxon>
        <taxon>Viridiplantae</taxon>
        <taxon>Streptophyta</taxon>
        <taxon>Embryophyta</taxon>
        <taxon>Tracheophyta</taxon>
        <taxon>Spermatophyta</taxon>
        <taxon>Magnoliopsida</taxon>
        <taxon>Liliopsida</taxon>
        <taxon>Poales</taxon>
        <taxon>Poaceae</taxon>
        <taxon>PACMAD clade</taxon>
        <taxon>Panicoideae</taxon>
        <taxon>Panicodae</taxon>
        <taxon>Paniceae</taxon>
        <taxon>Cenchrinae</taxon>
        <taxon>Setaria</taxon>
    </lineage>
</organism>